<name>A0ABN7BCP0_9HEMI</name>
<feature type="transmembrane region" description="Helical" evidence="10">
    <location>
        <begin position="72"/>
        <end position="89"/>
    </location>
</feature>
<dbReference type="PANTHER" id="PTHR21137">
    <property type="entry name" value="ODORANT RECEPTOR"/>
    <property type="match status" value="1"/>
</dbReference>
<evidence type="ECO:0000256" key="6">
    <source>
        <dbReference type="ARBA" id="ARBA00022989"/>
    </source>
</evidence>
<comment type="similarity">
    <text evidence="10">Belongs to the insect chemoreceptor superfamily. Heteromeric odorant receptor channel (TC 1.A.69) family.</text>
</comment>
<evidence type="ECO:0000313" key="12">
    <source>
        <dbReference type="Proteomes" id="UP001307889"/>
    </source>
</evidence>
<feature type="transmembrane region" description="Helical" evidence="10">
    <location>
        <begin position="44"/>
        <end position="60"/>
    </location>
</feature>
<evidence type="ECO:0000256" key="1">
    <source>
        <dbReference type="ARBA" id="ARBA00004651"/>
    </source>
</evidence>
<gene>
    <name evidence="11" type="ORF">NTJ_14964</name>
</gene>
<dbReference type="InterPro" id="IPR004117">
    <property type="entry name" value="7tm6_olfct_rcpt"/>
</dbReference>
<keyword evidence="3 10" id="KW-0716">Sensory transduction</keyword>
<keyword evidence="5 10" id="KW-0552">Olfaction</keyword>
<evidence type="ECO:0000256" key="9">
    <source>
        <dbReference type="ARBA" id="ARBA00023224"/>
    </source>
</evidence>
<keyword evidence="4 10" id="KW-0812">Transmembrane</keyword>
<sequence length="391" mass="45396">MEDLHGDMAKYRTFMKITLSWYGDDSWGESIFGRTLAFYFKIRWLSNTAIFCTVTVNLYFQEKMGLYEGTFVHWPLSILLCFMTIFARFSGSKQRILTLALNENFLKHDDPWMIEIKNGYIPKLWQLMNFFLRYNQCFYVLYAIVPPAVEMVLHYGFDSIDGYVTLPLPLSPLLGRNATWETKYQIVSALNVWAGYEIVFTTLGFIGGYALLTVFYLTEIIIFKEKIKSVDLERSYDDIKVEMRHVIASHNNIIKLNQDLKAFYGLPCAFLDIFSSVTITLTLFTVTTSNDIPIVIAYGAAMFYFFTIAILACSLGQLIERESEEVFEAFYELPWYECSPQVRKDLNMVMRQARSTLSVDYRGMCPMNLVNLMQILKSSYSYFTLLQTMAN</sequence>
<comment type="subcellular location">
    <subcellularLocation>
        <location evidence="1 10">Cell membrane</location>
        <topology evidence="1 10">Multi-pass membrane protein</topology>
    </subcellularLocation>
</comment>
<keyword evidence="9 10" id="KW-0807">Transducer</keyword>
<organism evidence="11 12">
    <name type="scientific">Nesidiocoris tenuis</name>
    <dbReference type="NCBI Taxonomy" id="355587"/>
    <lineage>
        <taxon>Eukaryota</taxon>
        <taxon>Metazoa</taxon>
        <taxon>Ecdysozoa</taxon>
        <taxon>Arthropoda</taxon>
        <taxon>Hexapoda</taxon>
        <taxon>Insecta</taxon>
        <taxon>Pterygota</taxon>
        <taxon>Neoptera</taxon>
        <taxon>Paraneoptera</taxon>
        <taxon>Hemiptera</taxon>
        <taxon>Heteroptera</taxon>
        <taxon>Panheteroptera</taxon>
        <taxon>Cimicomorpha</taxon>
        <taxon>Miridae</taxon>
        <taxon>Dicyphina</taxon>
        <taxon>Nesidiocoris</taxon>
    </lineage>
</organism>
<protein>
    <recommendedName>
        <fullName evidence="10">Odorant receptor</fullName>
    </recommendedName>
</protein>
<dbReference type="EMBL" id="AP028921">
    <property type="protein sequence ID" value="BET02146.1"/>
    <property type="molecule type" value="Genomic_DNA"/>
</dbReference>
<evidence type="ECO:0000256" key="5">
    <source>
        <dbReference type="ARBA" id="ARBA00022725"/>
    </source>
</evidence>
<feature type="transmembrane region" description="Helical" evidence="10">
    <location>
        <begin position="292"/>
        <end position="313"/>
    </location>
</feature>
<feature type="transmembrane region" description="Helical" evidence="10">
    <location>
        <begin position="198"/>
        <end position="218"/>
    </location>
</feature>
<dbReference type="Pfam" id="PF02949">
    <property type="entry name" value="7tm_6"/>
    <property type="match status" value="1"/>
</dbReference>
<evidence type="ECO:0000256" key="3">
    <source>
        <dbReference type="ARBA" id="ARBA00022606"/>
    </source>
</evidence>
<feature type="transmembrane region" description="Helical" evidence="10">
    <location>
        <begin position="262"/>
        <end position="286"/>
    </location>
</feature>
<evidence type="ECO:0000256" key="2">
    <source>
        <dbReference type="ARBA" id="ARBA00022475"/>
    </source>
</evidence>
<reference evidence="11 12" key="1">
    <citation type="submission" date="2023-09" db="EMBL/GenBank/DDBJ databases">
        <title>Nesidiocoris tenuis whole genome shotgun sequence.</title>
        <authorList>
            <person name="Shibata T."/>
            <person name="Shimoda M."/>
            <person name="Kobayashi T."/>
            <person name="Uehara T."/>
        </authorList>
    </citation>
    <scope>NUCLEOTIDE SEQUENCE [LARGE SCALE GENOMIC DNA]</scope>
    <source>
        <strain evidence="11 12">Japan</strain>
    </source>
</reference>
<evidence type="ECO:0000256" key="7">
    <source>
        <dbReference type="ARBA" id="ARBA00023136"/>
    </source>
</evidence>
<evidence type="ECO:0000313" key="11">
    <source>
        <dbReference type="EMBL" id="BET02146.1"/>
    </source>
</evidence>
<keyword evidence="6 10" id="KW-1133">Transmembrane helix</keyword>
<evidence type="ECO:0000256" key="4">
    <source>
        <dbReference type="ARBA" id="ARBA00022692"/>
    </source>
</evidence>
<keyword evidence="7 10" id="KW-0472">Membrane</keyword>
<proteinExistence type="inferred from homology"/>
<dbReference type="PANTHER" id="PTHR21137:SF35">
    <property type="entry name" value="ODORANT RECEPTOR 19A-RELATED"/>
    <property type="match status" value="1"/>
</dbReference>
<dbReference type="Proteomes" id="UP001307889">
    <property type="component" value="Chromosome 13"/>
</dbReference>
<keyword evidence="12" id="KW-1185">Reference proteome</keyword>
<evidence type="ECO:0000256" key="10">
    <source>
        <dbReference type="RuleBase" id="RU351113"/>
    </source>
</evidence>
<accession>A0ABN7BCP0</accession>
<keyword evidence="8 10" id="KW-0675">Receptor</keyword>
<evidence type="ECO:0000256" key="8">
    <source>
        <dbReference type="ARBA" id="ARBA00023170"/>
    </source>
</evidence>
<feature type="transmembrane region" description="Helical" evidence="10">
    <location>
        <begin position="137"/>
        <end position="157"/>
    </location>
</feature>
<comment type="caution">
    <text evidence="10">Lacks conserved residue(s) required for the propagation of feature annotation.</text>
</comment>
<keyword evidence="2" id="KW-1003">Cell membrane</keyword>